<gene>
    <name evidence="1" type="ORF">B0T46_03350</name>
</gene>
<organism evidence="1 2">
    <name type="scientific">Nocardia donostiensis</name>
    <dbReference type="NCBI Taxonomy" id="1538463"/>
    <lineage>
        <taxon>Bacteria</taxon>
        <taxon>Bacillati</taxon>
        <taxon>Actinomycetota</taxon>
        <taxon>Actinomycetes</taxon>
        <taxon>Mycobacteriales</taxon>
        <taxon>Nocardiaceae</taxon>
        <taxon>Nocardia</taxon>
    </lineage>
</organism>
<keyword evidence="2" id="KW-1185">Reference proteome</keyword>
<name>A0A1V2TKU9_9NOCA</name>
<protein>
    <submittedName>
        <fullName evidence="1">Glyoxalase</fullName>
    </submittedName>
</protein>
<dbReference type="EMBL" id="MUMY01000002">
    <property type="protein sequence ID" value="ONM50134.1"/>
    <property type="molecule type" value="Genomic_DNA"/>
</dbReference>
<accession>A0A1V2TKU9</accession>
<dbReference type="SUPFAM" id="SSF54593">
    <property type="entry name" value="Glyoxalase/Bleomycin resistance protein/Dihydroxybiphenyl dioxygenase"/>
    <property type="match status" value="1"/>
</dbReference>
<dbReference type="RefSeq" id="WP_077114953.1">
    <property type="nucleotide sequence ID" value="NZ_MUKP01000002.1"/>
</dbReference>
<proteinExistence type="predicted"/>
<evidence type="ECO:0000313" key="1">
    <source>
        <dbReference type="EMBL" id="ONM50134.1"/>
    </source>
</evidence>
<dbReference type="Gene3D" id="3.10.180.10">
    <property type="entry name" value="2,3-Dihydroxybiphenyl 1,2-Dioxygenase, domain 1"/>
    <property type="match status" value="1"/>
</dbReference>
<reference evidence="1 2" key="1">
    <citation type="journal article" date="2016" name="Antonie Van Leeuwenhoek">
        <title>Nocardia donostiensis sp. nov., isolated from human respiratory specimens.</title>
        <authorList>
            <person name="Ercibengoa M."/>
            <person name="Bell M."/>
            <person name="Marimon J.M."/>
            <person name="Humrighouse B."/>
            <person name="Klenk H.P."/>
            <person name="Potter G."/>
            <person name="Perez-Trallero E."/>
        </authorList>
    </citation>
    <scope>NUCLEOTIDE SEQUENCE [LARGE SCALE GENOMIC DNA]</scope>
    <source>
        <strain evidence="1 2">X1655</strain>
    </source>
</reference>
<dbReference type="InterPro" id="IPR029068">
    <property type="entry name" value="Glyas_Bleomycin-R_OHBP_Dase"/>
</dbReference>
<dbReference type="Proteomes" id="UP000188836">
    <property type="component" value="Unassembled WGS sequence"/>
</dbReference>
<comment type="caution">
    <text evidence="1">The sequence shown here is derived from an EMBL/GenBank/DDBJ whole genome shotgun (WGS) entry which is preliminary data.</text>
</comment>
<evidence type="ECO:0000313" key="2">
    <source>
        <dbReference type="Proteomes" id="UP000188836"/>
    </source>
</evidence>
<dbReference type="AlphaFoldDB" id="A0A1V2TKU9"/>
<sequence>MGDTAVPVLPSTDLGRTLDFFRALGYTVTHEQTKPYVYGAIEANDCALHFTSAPKDAPASDGQAGCLVMVDDVASRHRSFTEALRTRYGKVPASGPARITRFRSGQTRFSVIDPDGNWLTYIQRDEPEELEYGGSRELDGLARVIDNARILREFKNDDKSATRALEAGLRRFGAAATTLDRARALAALLELAVATEDSERAAARRADLAALELTESERSTLTEELSAADGLAEWLSGTS</sequence>
<dbReference type="STRING" id="1538463.B0T36_07445"/>
<dbReference type="OrthoDB" id="6624781at2"/>